<evidence type="ECO:0000256" key="1">
    <source>
        <dbReference type="SAM" id="MobiDB-lite"/>
    </source>
</evidence>
<keyword evidence="2" id="KW-0812">Transmembrane</keyword>
<reference evidence="3 4" key="1">
    <citation type="submission" date="2013-07" db="EMBL/GenBank/DDBJ databases">
        <title>The Genome Sequence of Cryptococcus heveanensis BCC8398.</title>
        <authorList>
            <consortium name="The Broad Institute Genome Sequencing Platform"/>
            <person name="Cuomo C."/>
            <person name="Litvintseva A."/>
            <person name="Chen Y."/>
            <person name="Heitman J."/>
            <person name="Sun S."/>
            <person name="Springer D."/>
            <person name="Dromer F."/>
            <person name="Young S.K."/>
            <person name="Zeng Q."/>
            <person name="Gargeya S."/>
            <person name="Fitzgerald M."/>
            <person name="Abouelleil A."/>
            <person name="Alvarado L."/>
            <person name="Berlin A.M."/>
            <person name="Chapman S.B."/>
            <person name="Dewar J."/>
            <person name="Goldberg J."/>
            <person name="Griggs A."/>
            <person name="Gujja S."/>
            <person name="Hansen M."/>
            <person name="Howarth C."/>
            <person name="Imamovic A."/>
            <person name="Larimer J."/>
            <person name="McCowan C."/>
            <person name="Murphy C."/>
            <person name="Pearson M."/>
            <person name="Priest M."/>
            <person name="Roberts A."/>
            <person name="Saif S."/>
            <person name="Shea T."/>
            <person name="Sykes S."/>
            <person name="Wortman J."/>
            <person name="Nusbaum C."/>
            <person name="Birren B."/>
        </authorList>
    </citation>
    <scope>NUCLEOTIDE SEQUENCE [LARGE SCALE GENOMIC DNA]</scope>
    <source>
        <strain evidence="3 4">BCC8398</strain>
    </source>
</reference>
<protein>
    <submittedName>
        <fullName evidence="3">Uncharacterized protein</fullName>
    </submittedName>
</protein>
<name>A0A1B9GMG8_9TREE</name>
<evidence type="ECO:0000313" key="4">
    <source>
        <dbReference type="Proteomes" id="UP000092666"/>
    </source>
</evidence>
<keyword evidence="2" id="KW-0472">Membrane</keyword>
<sequence length="173" mass="18704">MSTVTSIPSLKPTSVPTTTEPSLPSLSMSSQAVSMSPTPISLQPTITPPSVSEDELVFGLMEDWQFYLVIGLAGVMIPAVIFQVLWCSCTKPKTHPSEKANVGLDVYDHQDGAVMGQRSERRQLEEGKSMTGGSKPRIHVDGSYLDLEHSSQEGDGISKDTAAKVSKEKKRRG</sequence>
<feature type="region of interest" description="Disordered" evidence="1">
    <location>
        <begin position="116"/>
        <end position="173"/>
    </location>
</feature>
<dbReference type="Proteomes" id="UP000092666">
    <property type="component" value="Unassembled WGS sequence"/>
</dbReference>
<organism evidence="3 4">
    <name type="scientific">Kwoniella heveanensis BCC8398</name>
    <dbReference type="NCBI Taxonomy" id="1296120"/>
    <lineage>
        <taxon>Eukaryota</taxon>
        <taxon>Fungi</taxon>
        <taxon>Dikarya</taxon>
        <taxon>Basidiomycota</taxon>
        <taxon>Agaricomycotina</taxon>
        <taxon>Tremellomycetes</taxon>
        <taxon>Tremellales</taxon>
        <taxon>Cryptococcaceae</taxon>
        <taxon>Kwoniella</taxon>
    </lineage>
</organism>
<keyword evidence="4" id="KW-1185">Reference proteome</keyword>
<evidence type="ECO:0000256" key="2">
    <source>
        <dbReference type="SAM" id="Phobius"/>
    </source>
</evidence>
<feature type="compositionally biased region" description="Basic and acidic residues" evidence="1">
    <location>
        <begin position="118"/>
        <end position="128"/>
    </location>
</feature>
<keyword evidence="2" id="KW-1133">Transmembrane helix</keyword>
<feature type="transmembrane region" description="Helical" evidence="2">
    <location>
        <begin position="64"/>
        <end position="86"/>
    </location>
</feature>
<proteinExistence type="predicted"/>
<accession>A0A1B9GMG8</accession>
<feature type="region of interest" description="Disordered" evidence="1">
    <location>
        <begin position="1"/>
        <end position="41"/>
    </location>
</feature>
<gene>
    <name evidence="3" type="ORF">I316_06095</name>
</gene>
<feature type="compositionally biased region" description="Basic and acidic residues" evidence="1">
    <location>
        <begin position="146"/>
        <end position="166"/>
    </location>
</feature>
<reference evidence="4" key="2">
    <citation type="submission" date="2013-12" db="EMBL/GenBank/DDBJ databases">
        <title>Evolution of pathogenesis and genome organization in the Tremellales.</title>
        <authorList>
            <person name="Cuomo C."/>
            <person name="Litvintseva A."/>
            <person name="Heitman J."/>
            <person name="Chen Y."/>
            <person name="Sun S."/>
            <person name="Springer D."/>
            <person name="Dromer F."/>
            <person name="Young S."/>
            <person name="Zeng Q."/>
            <person name="Chapman S."/>
            <person name="Gujja S."/>
            <person name="Saif S."/>
            <person name="Birren B."/>
        </authorList>
    </citation>
    <scope>NUCLEOTIDE SEQUENCE [LARGE SCALE GENOMIC DNA]</scope>
    <source>
        <strain evidence="4">BCC8398</strain>
    </source>
</reference>
<dbReference type="EMBL" id="KI669510">
    <property type="protein sequence ID" value="OCF32181.1"/>
    <property type="molecule type" value="Genomic_DNA"/>
</dbReference>
<dbReference type="AlphaFoldDB" id="A0A1B9GMG8"/>
<evidence type="ECO:0000313" key="3">
    <source>
        <dbReference type="EMBL" id="OCF32181.1"/>
    </source>
</evidence>
<feature type="compositionally biased region" description="Low complexity" evidence="1">
    <location>
        <begin position="12"/>
        <end position="38"/>
    </location>
</feature>